<protein>
    <recommendedName>
        <fullName evidence="3">HAD family hydrolase</fullName>
    </recommendedName>
</protein>
<comment type="caution">
    <text evidence="1">The sequence shown here is derived from an EMBL/GenBank/DDBJ whole genome shotgun (WGS) entry which is preliminary data.</text>
</comment>
<proteinExistence type="predicted"/>
<gene>
    <name evidence="1" type="ORF">PN36_22565</name>
</gene>
<keyword evidence="2" id="KW-1185">Reference proteome</keyword>
<evidence type="ECO:0000313" key="2">
    <source>
        <dbReference type="Proteomes" id="UP000030428"/>
    </source>
</evidence>
<name>A0A0A6P4E0_9GAMM</name>
<organism evidence="1 2">
    <name type="scientific">Candidatus Thiomargarita nelsonii</name>
    <dbReference type="NCBI Taxonomy" id="1003181"/>
    <lineage>
        <taxon>Bacteria</taxon>
        <taxon>Pseudomonadati</taxon>
        <taxon>Pseudomonadota</taxon>
        <taxon>Gammaproteobacteria</taxon>
        <taxon>Thiotrichales</taxon>
        <taxon>Thiotrichaceae</taxon>
        <taxon>Thiomargarita</taxon>
    </lineage>
</organism>
<evidence type="ECO:0008006" key="3">
    <source>
        <dbReference type="Google" id="ProtNLM"/>
    </source>
</evidence>
<dbReference type="AlphaFoldDB" id="A0A0A6P4E0"/>
<dbReference type="Pfam" id="PF18143">
    <property type="entry name" value="HAD_SAK_2"/>
    <property type="match status" value="1"/>
</dbReference>
<dbReference type="EMBL" id="JSZA02000106">
    <property type="protein sequence ID" value="KHD05745.1"/>
    <property type="molecule type" value="Genomic_DNA"/>
</dbReference>
<evidence type="ECO:0000313" key="1">
    <source>
        <dbReference type="EMBL" id="KHD05745.1"/>
    </source>
</evidence>
<reference evidence="1 2" key="1">
    <citation type="journal article" date="2016" name="Front. Microbiol.">
        <title>Single-Cell (Meta-)Genomics of a Dimorphic Candidatus Thiomargarita nelsonii Reveals Genomic Plasticity.</title>
        <authorList>
            <person name="Flood B.E."/>
            <person name="Fliss P."/>
            <person name="Jones D.S."/>
            <person name="Dick G.J."/>
            <person name="Jain S."/>
            <person name="Kaster A.K."/>
            <person name="Winkel M."/>
            <person name="Mussmann M."/>
            <person name="Bailey J."/>
        </authorList>
    </citation>
    <scope>NUCLEOTIDE SEQUENCE [LARGE SCALE GENOMIC DNA]</scope>
    <source>
        <strain evidence="1">Hydrate Ridge</strain>
    </source>
</reference>
<accession>A0A0A6P4E0</accession>
<sequence>MVALCEIIFLLSFFGETIMKVIFLDIDGVLQPGTQHRFDHDMDKLKEDLIQTNPDYETIDKHDIGATYYDWDKTAVSLLTELCEKTGAQFVISSGWRFFASLQELRLLFSIHQIDKYVFDTLGTESTERKRYEEIQDYLESHNNVTHYVIIGERYAHNFIEHFPLNIVYTDWVLTEKDCEKAAMILENR</sequence>
<dbReference type="Proteomes" id="UP000030428">
    <property type="component" value="Unassembled WGS sequence"/>
</dbReference>